<feature type="region of interest" description="Disordered" evidence="13">
    <location>
        <begin position="121"/>
        <end position="155"/>
    </location>
</feature>
<name>A0A0G4NLI5_VERLO</name>
<proteinExistence type="inferred from homology"/>
<dbReference type="GO" id="GO:0005634">
    <property type="term" value="C:nucleus"/>
    <property type="evidence" value="ECO:0007669"/>
    <property type="project" value="UniProtKB-SubCell"/>
</dbReference>
<evidence type="ECO:0000256" key="1">
    <source>
        <dbReference type="ARBA" id="ARBA00004123"/>
    </source>
</evidence>
<dbReference type="SUPFAM" id="SSF103243">
    <property type="entry name" value="KA1-like"/>
    <property type="match status" value="1"/>
</dbReference>
<dbReference type="Pfam" id="PF16579">
    <property type="entry name" value="AdenylateSensor"/>
    <property type="match status" value="1"/>
</dbReference>
<evidence type="ECO:0000256" key="5">
    <source>
        <dbReference type="ARBA" id="ARBA00022679"/>
    </source>
</evidence>
<dbReference type="Pfam" id="PF08587">
    <property type="entry name" value="UBA_2"/>
    <property type="match status" value="1"/>
</dbReference>
<evidence type="ECO:0000313" key="15">
    <source>
        <dbReference type="EMBL" id="CRK47332.1"/>
    </source>
</evidence>
<dbReference type="InterPro" id="IPR000719">
    <property type="entry name" value="Prot_kinase_dom"/>
</dbReference>
<dbReference type="Gene3D" id="1.10.510.10">
    <property type="entry name" value="Transferase(Phosphotransferase) domain 1"/>
    <property type="match status" value="1"/>
</dbReference>
<evidence type="ECO:0000259" key="14">
    <source>
        <dbReference type="PROSITE" id="PS50011"/>
    </source>
</evidence>
<evidence type="ECO:0000256" key="13">
    <source>
        <dbReference type="SAM" id="MobiDB-lite"/>
    </source>
</evidence>
<dbReference type="SUPFAM" id="SSF56112">
    <property type="entry name" value="Protein kinase-like (PK-like)"/>
    <property type="match status" value="1"/>
</dbReference>
<evidence type="ECO:0000256" key="12">
    <source>
        <dbReference type="ARBA" id="ARBA00048679"/>
    </source>
</evidence>
<evidence type="ECO:0000256" key="9">
    <source>
        <dbReference type="ARBA" id="ARBA00023242"/>
    </source>
</evidence>
<dbReference type="FunFam" id="1.10.8.10:FF:000069">
    <property type="entry name" value="Non-specific serine/threonine protein kinase"/>
    <property type="match status" value="1"/>
</dbReference>
<organism evidence="15 16">
    <name type="scientific">Verticillium longisporum</name>
    <name type="common">Verticillium dahliae var. longisporum</name>
    <dbReference type="NCBI Taxonomy" id="100787"/>
    <lineage>
        <taxon>Eukaryota</taxon>
        <taxon>Fungi</taxon>
        <taxon>Dikarya</taxon>
        <taxon>Ascomycota</taxon>
        <taxon>Pezizomycotina</taxon>
        <taxon>Sordariomycetes</taxon>
        <taxon>Hypocreomycetidae</taxon>
        <taxon>Glomerellales</taxon>
        <taxon>Plectosphaerellaceae</taxon>
        <taxon>Verticillium</taxon>
    </lineage>
</organism>
<evidence type="ECO:0000256" key="8">
    <source>
        <dbReference type="ARBA" id="ARBA00022840"/>
    </source>
</evidence>
<feature type="region of interest" description="Disordered" evidence="13">
    <location>
        <begin position="569"/>
        <end position="607"/>
    </location>
</feature>
<feature type="compositionally biased region" description="Gly residues" evidence="13">
    <location>
        <begin position="135"/>
        <end position="152"/>
    </location>
</feature>
<dbReference type="EMBL" id="CVQI01036462">
    <property type="protein sequence ID" value="CRK47332.1"/>
    <property type="molecule type" value="Genomic_DNA"/>
</dbReference>
<dbReference type="PROSITE" id="PS50011">
    <property type="entry name" value="PROTEIN_KINASE_DOM"/>
    <property type="match status" value="1"/>
</dbReference>
<comment type="similarity">
    <text evidence="2">Belongs to the protein kinase superfamily. CAMK Ser/Thr protein kinase family. SNF1 subfamily.</text>
</comment>
<keyword evidence="6" id="KW-0547">Nucleotide-binding</keyword>
<evidence type="ECO:0000256" key="3">
    <source>
        <dbReference type="ARBA" id="ARBA00012513"/>
    </source>
</evidence>
<dbReference type="GO" id="GO:0004674">
    <property type="term" value="F:protein serine/threonine kinase activity"/>
    <property type="evidence" value="ECO:0007669"/>
    <property type="project" value="UniProtKB-KW"/>
</dbReference>
<keyword evidence="7" id="KW-0418">Kinase</keyword>
<dbReference type="SMART" id="SM00220">
    <property type="entry name" value="S_TKc"/>
    <property type="match status" value="1"/>
</dbReference>
<dbReference type="Pfam" id="PF00069">
    <property type="entry name" value="Pkinase"/>
    <property type="match status" value="1"/>
</dbReference>
<keyword evidence="4" id="KW-0723">Serine/threonine-protein kinase</keyword>
<gene>
    <name evidence="15" type="ORF">BN1723_016740</name>
</gene>
<evidence type="ECO:0000256" key="4">
    <source>
        <dbReference type="ARBA" id="ARBA00022527"/>
    </source>
</evidence>
<dbReference type="PANTHER" id="PTHR24346">
    <property type="entry name" value="MAP/MICROTUBULE AFFINITY-REGULATING KINASE"/>
    <property type="match status" value="1"/>
</dbReference>
<dbReference type="InterPro" id="IPR032270">
    <property type="entry name" value="AMPK_C"/>
</dbReference>
<feature type="region of interest" description="Disordered" evidence="13">
    <location>
        <begin position="468"/>
        <end position="520"/>
    </location>
</feature>
<dbReference type="GO" id="GO:0106310">
    <property type="term" value="F:protein serine kinase activity"/>
    <property type="evidence" value="ECO:0007669"/>
    <property type="project" value="RHEA"/>
</dbReference>
<dbReference type="Gene3D" id="3.30.310.80">
    <property type="entry name" value="Kinase associated domain 1, KA1"/>
    <property type="match status" value="1"/>
</dbReference>
<protein>
    <recommendedName>
        <fullName evidence="3">non-specific serine/threonine protein kinase</fullName>
        <ecNumber evidence="3">2.7.11.1</ecNumber>
    </recommendedName>
</protein>
<comment type="catalytic activity">
    <reaction evidence="11">
        <text>L-threonyl-[protein] + ATP = O-phospho-L-threonyl-[protein] + ADP + H(+)</text>
        <dbReference type="Rhea" id="RHEA:46608"/>
        <dbReference type="Rhea" id="RHEA-COMP:11060"/>
        <dbReference type="Rhea" id="RHEA-COMP:11605"/>
        <dbReference type="ChEBI" id="CHEBI:15378"/>
        <dbReference type="ChEBI" id="CHEBI:30013"/>
        <dbReference type="ChEBI" id="CHEBI:30616"/>
        <dbReference type="ChEBI" id="CHEBI:61977"/>
        <dbReference type="ChEBI" id="CHEBI:456216"/>
        <dbReference type="EC" id="2.7.11.1"/>
    </reaction>
</comment>
<feature type="compositionally biased region" description="Polar residues" evidence="13">
    <location>
        <begin position="589"/>
        <end position="604"/>
    </location>
</feature>
<keyword evidence="5" id="KW-0808">Transferase</keyword>
<keyword evidence="9" id="KW-0539">Nucleus</keyword>
<keyword evidence="8" id="KW-0067">ATP-binding</keyword>
<dbReference type="CDD" id="cd12122">
    <property type="entry name" value="AMPKA_C"/>
    <property type="match status" value="1"/>
</dbReference>
<sequence>MLVSTARFVPRFKSAVRFVRAVSTLPTNPHIKVFPADASRASFLLSLLDSQPPNPRLAIGFANQDPPTPQSFTENQSFLNIMYEVLAEHAPQDEELLAQARAFAGPGGASLGAGGIFGAQHQHRRGNRKPSETTGAGGASGQGGAGGGGRGGYIHLSDSRNPPDFGRIAWPEDIIGSLEVDPEGNIIGNLQSSGTYRMLTNEGANIMTDGNFLKTSCGSPNYAAPEVIGGKLYAGPEVDVWSCGVILYVLLVGRLPFDDEHIPSLFAKIARGTYSIPQWINTGAANLIKKLLVVNPVQRASIDDIRADPWFQIDLPPYLQPAVEEFYNTGVDPNQAIKKSDIAPNAPTKVQEKLHDEVTEKISKTMGYGKKDVQEALEAEEPSAIKDAYMIVRENKLMQVNDGLASLTVDPETSNSPMISASSARSGTSGVGAVPRPYISKIGILPSSLPDYHKEYVEREKAGIEDTPTPSIVVDEHGSSSRTDAEREELARHLKPHNKTQQRYADESGQRPQGMTPVTAPAKKVKPVRWQFGIRSRNAPWEALLCIHKALNKLGATYVPDEDYEKLHAQDESEHGGSGDGSFVDEYGSGTQQSEGANTSTSSIDPLKKYKLPADPWHIKVRWETKTMSRRAYDHPDSYHVHEENMKRDFVALHVDIQIYEMEHGVYLVDFKCSGYETADRRLLEEKDVTSPFPFLDMAAKLIMQLAEAD</sequence>
<comment type="subcellular location">
    <subcellularLocation>
        <location evidence="1">Nucleus</location>
    </subcellularLocation>
</comment>
<comment type="catalytic activity">
    <reaction evidence="12">
        <text>L-seryl-[protein] + ATP = O-phospho-L-seryl-[protein] + ADP + H(+)</text>
        <dbReference type="Rhea" id="RHEA:17989"/>
        <dbReference type="Rhea" id="RHEA-COMP:9863"/>
        <dbReference type="Rhea" id="RHEA-COMP:11604"/>
        <dbReference type="ChEBI" id="CHEBI:15378"/>
        <dbReference type="ChEBI" id="CHEBI:29999"/>
        <dbReference type="ChEBI" id="CHEBI:30616"/>
        <dbReference type="ChEBI" id="CHEBI:83421"/>
        <dbReference type="ChEBI" id="CHEBI:456216"/>
        <dbReference type="EC" id="2.7.11.1"/>
    </reaction>
</comment>
<feature type="compositionally biased region" description="Basic and acidic residues" evidence="13">
    <location>
        <begin position="474"/>
        <end position="492"/>
    </location>
</feature>
<dbReference type="InterPro" id="IPR013896">
    <property type="entry name" value="SNF1_UBA"/>
</dbReference>
<evidence type="ECO:0000256" key="7">
    <source>
        <dbReference type="ARBA" id="ARBA00022777"/>
    </source>
</evidence>
<feature type="compositionally biased region" description="Polar residues" evidence="13">
    <location>
        <begin position="411"/>
        <end position="428"/>
    </location>
</feature>
<keyword evidence="10" id="KW-0119">Carbohydrate metabolism</keyword>
<dbReference type="Proteomes" id="UP000045706">
    <property type="component" value="Unassembled WGS sequence"/>
</dbReference>
<evidence type="ECO:0000256" key="10">
    <source>
        <dbReference type="ARBA" id="ARBA00023277"/>
    </source>
</evidence>
<evidence type="ECO:0000256" key="2">
    <source>
        <dbReference type="ARBA" id="ARBA00006234"/>
    </source>
</evidence>
<dbReference type="GO" id="GO:0035556">
    <property type="term" value="P:intracellular signal transduction"/>
    <property type="evidence" value="ECO:0007669"/>
    <property type="project" value="TreeGrafter"/>
</dbReference>
<evidence type="ECO:0000256" key="11">
    <source>
        <dbReference type="ARBA" id="ARBA00047899"/>
    </source>
</evidence>
<evidence type="ECO:0000256" key="6">
    <source>
        <dbReference type="ARBA" id="ARBA00022741"/>
    </source>
</evidence>
<dbReference type="Gene3D" id="1.10.8.10">
    <property type="entry name" value="DNA helicase RuvA subunit, C-terminal domain"/>
    <property type="match status" value="1"/>
</dbReference>
<dbReference type="GO" id="GO:0005737">
    <property type="term" value="C:cytoplasm"/>
    <property type="evidence" value="ECO:0007669"/>
    <property type="project" value="TreeGrafter"/>
</dbReference>
<accession>A0A0G4NLI5</accession>
<dbReference type="AlphaFoldDB" id="A0A0G4NLI5"/>
<feature type="region of interest" description="Disordered" evidence="13">
    <location>
        <begin position="408"/>
        <end position="431"/>
    </location>
</feature>
<dbReference type="GO" id="GO:0005524">
    <property type="term" value="F:ATP binding"/>
    <property type="evidence" value="ECO:0007669"/>
    <property type="project" value="UniProtKB-KW"/>
</dbReference>
<dbReference type="InterPro" id="IPR011009">
    <property type="entry name" value="Kinase-like_dom_sf"/>
</dbReference>
<dbReference type="CDD" id="cd14334">
    <property type="entry name" value="UBA_SNF1_fungi"/>
    <property type="match status" value="1"/>
</dbReference>
<evidence type="ECO:0000313" key="16">
    <source>
        <dbReference type="Proteomes" id="UP000045706"/>
    </source>
</evidence>
<dbReference type="InterPro" id="IPR028375">
    <property type="entry name" value="KA1/Ssp2_C"/>
</dbReference>
<dbReference type="PANTHER" id="PTHR24346:SF110">
    <property type="entry name" value="NON-SPECIFIC SERINE_THREONINE PROTEIN KINASE"/>
    <property type="match status" value="1"/>
</dbReference>
<feature type="domain" description="Protein kinase" evidence="14">
    <location>
        <begin position="1"/>
        <end position="311"/>
    </location>
</feature>
<dbReference type="EC" id="2.7.11.1" evidence="3"/>
<reference evidence="16" key="1">
    <citation type="submission" date="2015-05" db="EMBL/GenBank/DDBJ databases">
        <authorList>
            <person name="Fogelqvist Johan"/>
        </authorList>
    </citation>
    <scope>NUCLEOTIDE SEQUENCE [LARGE SCALE GENOMIC DNA]</scope>
</reference>